<dbReference type="AlphaFoldDB" id="A0AAW6UXD6"/>
<accession>A0AAW6UXD6</accession>
<evidence type="ECO:0008006" key="3">
    <source>
        <dbReference type="Google" id="ProtNLM"/>
    </source>
</evidence>
<sequence length="236" mass="27070">MITHLSNTVLNAFMQKISESDNSCGFTLPLVFPNGSPAIVYAHKDTRDNIILSDYGLNIRHFEESVCVSDFDTIDKVKSFCKLYESTFVKNGCLMAESTAQQLDFTVIEYMELLSKLIGYQYKTRSHQAIEKILESIRLVLERKFSNIEISPKLIGRSGGKYNFDFSHQNTFIDYVQADKNKTNNLLRKMIDTLHLNQDISFSIIIDDLENDKYKSEQMILSDYAKVQPLSKFLAS</sequence>
<protein>
    <recommendedName>
        <fullName evidence="3">DUF1828 domain-containing protein</fullName>
    </recommendedName>
</protein>
<comment type="caution">
    <text evidence="1">The sequence shown here is derived from an EMBL/GenBank/DDBJ whole genome shotgun (WGS) entry which is preliminary data.</text>
</comment>
<evidence type="ECO:0000313" key="1">
    <source>
        <dbReference type="EMBL" id="MDK1683504.1"/>
    </source>
</evidence>
<dbReference type="EMBL" id="JASKNE010000001">
    <property type="protein sequence ID" value="MDK1683504.1"/>
    <property type="molecule type" value="Genomic_DNA"/>
</dbReference>
<dbReference type="Proteomes" id="UP001241935">
    <property type="component" value="Unassembled WGS sequence"/>
</dbReference>
<evidence type="ECO:0000313" key="2">
    <source>
        <dbReference type="Proteomes" id="UP001241935"/>
    </source>
</evidence>
<organism evidence="1 2">
    <name type="scientific">Acinetobacter terrestris</name>
    <dbReference type="NCBI Taxonomy" id="2529843"/>
    <lineage>
        <taxon>Bacteria</taxon>
        <taxon>Pseudomonadati</taxon>
        <taxon>Pseudomonadota</taxon>
        <taxon>Gammaproteobacteria</taxon>
        <taxon>Moraxellales</taxon>
        <taxon>Moraxellaceae</taxon>
        <taxon>Acinetobacter</taxon>
        <taxon>Acinetobacter Taxon 24</taxon>
    </lineage>
</organism>
<proteinExistence type="predicted"/>
<dbReference type="RefSeq" id="WP_284066757.1">
    <property type="nucleotide sequence ID" value="NZ_JASKNE010000001.1"/>
</dbReference>
<reference evidence="1" key="1">
    <citation type="submission" date="2023-04" db="EMBL/GenBank/DDBJ databases">
        <title>The environmental microbiomes in feedlot watering bowls are a reservoir of florfenicol resistance for bovine respiratory disease pathogens.</title>
        <authorList>
            <person name="Kos D.W."/>
            <person name="Ruzzini A.C."/>
            <person name="Schreiner B."/>
            <person name="Jelinski M.D."/>
        </authorList>
    </citation>
    <scope>NUCLEOTIDE SEQUENCE</scope>
    <source>
        <strain evidence="1">WB3</strain>
    </source>
</reference>
<gene>
    <name evidence="1" type="ORF">QOR41_06560</name>
</gene>
<name>A0AAW6UXD6_9GAMM</name>